<dbReference type="InterPro" id="IPR004653">
    <property type="entry name" value="DusA"/>
</dbReference>
<feature type="binding site" evidence="9">
    <location>
        <position position="169"/>
    </location>
    <ligand>
        <name>FMN</name>
        <dbReference type="ChEBI" id="CHEBI:58210"/>
    </ligand>
</feature>
<keyword evidence="13" id="KW-1185">Reference proteome</keyword>
<keyword evidence="5 9" id="KW-0819">tRNA processing</keyword>
<evidence type="ECO:0000256" key="7">
    <source>
        <dbReference type="ARBA" id="ARBA00022884"/>
    </source>
</evidence>
<proteinExistence type="inferred from homology"/>
<dbReference type="CDD" id="cd02801">
    <property type="entry name" value="DUS_like_FMN"/>
    <property type="match status" value="1"/>
</dbReference>
<name>A0ABX1T153_PELUQ</name>
<evidence type="ECO:0000256" key="4">
    <source>
        <dbReference type="ARBA" id="ARBA00022643"/>
    </source>
</evidence>
<evidence type="ECO:0000256" key="9">
    <source>
        <dbReference type="HAMAP-Rule" id="MF_02041"/>
    </source>
</evidence>
<keyword evidence="4 9" id="KW-0288">FMN</keyword>
<feature type="domain" description="DUS-like FMN-binding" evidence="11">
    <location>
        <begin position="13"/>
        <end position="311"/>
    </location>
</feature>
<dbReference type="EC" id="1.3.1.91" evidence="9"/>
<comment type="similarity">
    <text evidence="9">Belongs to the Dus family. DusA subfamily.</text>
</comment>
<dbReference type="PIRSF" id="PIRSF006621">
    <property type="entry name" value="Dus"/>
    <property type="match status" value="1"/>
</dbReference>
<dbReference type="SUPFAM" id="SSF51395">
    <property type="entry name" value="FMN-linked oxidoreductases"/>
    <property type="match status" value="1"/>
</dbReference>
<keyword evidence="7 9" id="KW-0694">RNA-binding</keyword>
<dbReference type="Pfam" id="PF01207">
    <property type="entry name" value="Dus"/>
    <property type="match status" value="1"/>
</dbReference>
<keyword evidence="6 9" id="KW-0521">NADP</keyword>
<comment type="cofactor">
    <cofactor evidence="1 9 10">
        <name>FMN</name>
        <dbReference type="ChEBI" id="CHEBI:58210"/>
    </cofactor>
</comment>
<accession>A0ABX1T153</accession>
<comment type="function">
    <text evidence="9">Catalyzes the synthesis of 5,6-dihydrouridine (D), a modified base found in the D-loop of most tRNAs, via the reduction of the C5-C6 double bond in target uridines. Specifically modifies U20 and U20a in tRNAs.</text>
</comment>
<dbReference type="InterPro" id="IPR001269">
    <property type="entry name" value="DUS_fam"/>
</dbReference>
<keyword evidence="3 9" id="KW-0285">Flavoprotein</keyword>
<dbReference type="Proteomes" id="UP001166004">
    <property type="component" value="Unassembled WGS sequence"/>
</dbReference>
<protein>
    <recommendedName>
        <fullName evidence="9">tRNA-dihydrouridine(20/20a) synthase</fullName>
        <ecNumber evidence="9">1.3.1.91</ecNumber>
    </recommendedName>
    <alternativeName>
        <fullName evidence="9">U20-specific dihydrouridine synthase</fullName>
        <shortName evidence="9">U20-specific Dus</shortName>
    </alternativeName>
    <alternativeName>
        <fullName evidence="9">tRNA-dihydrouridine synthase A</fullName>
    </alternativeName>
</protein>
<dbReference type="PANTHER" id="PTHR42907:SF1">
    <property type="entry name" value="FMN-LINKED OXIDOREDUCTASES SUPERFAMILY PROTEIN"/>
    <property type="match status" value="1"/>
</dbReference>
<comment type="caution">
    <text evidence="12">The sequence shown here is derived from an EMBL/GenBank/DDBJ whole genome shotgun (WGS) entry which is preliminary data.</text>
</comment>
<evidence type="ECO:0000256" key="6">
    <source>
        <dbReference type="ARBA" id="ARBA00022857"/>
    </source>
</evidence>
<evidence type="ECO:0000256" key="5">
    <source>
        <dbReference type="ARBA" id="ARBA00022694"/>
    </source>
</evidence>
<evidence type="ECO:0000259" key="11">
    <source>
        <dbReference type="Pfam" id="PF01207"/>
    </source>
</evidence>
<dbReference type="RefSeq" id="WP_282434681.1">
    <property type="nucleotide sequence ID" value="NZ_LANA01000002.1"/>
</dbReference>
<keyword evidence="2 9" id="KW-0820">tRNA-binding</keyword>
<dbReference type="Gene3D" id="1.20.120.1460">
    <property type="match status" value="1"/>
</dbReference>
<feature type="site" description="Interacts with tRNA; defines subfamily-specific binding signature" evidence="9">
    <location>
        <position position="181"/>
    </location>
</feature>
<dbReference type="Gene3D" id="3.20.20.70">
    <property type="entry name" value="Aldolase class I"/>
    <property type="match status" value="1"/>
</dbReference>
<feature type="binding site" evidence="9">
    <location>
        <begin position="209"/>
        <end position="211"/>
    </location>
    <ligand>
        <name>FMN</name>
        <dbReference type="ChEBI" id="CHEBI:58210"/>
    </ligand>
</feature>
<feature type="site" description="Interacts with tRNA" evidence="9">
    <location>
        <position position="95"/>
    </location>
</feature>
<organism evidence="12 13">
    <name type="scientific">Pelagibacter ubique</name>
    <dbReference type="NCBI Taxonomy" id="198252"/>
    <lineage>
        <taxon>Bacteria</taxon>
        <taxon>Pseudomonadati</taxon>
        <taxon>Pseudomonadota</taxon>
        <taxon>Alphaproteobacteria</taxon>
        <taxon>Candidatus Pelagibacterales</taxon>
        <taxon>Candidatus Pelagibacteraceae</taxon>
        <taxon>Candidatus Pelagibacter</taxon>
    </lineage>
</organism>
<feature type="binding site" evidence="9">
    <location>
        <begin position="231"/>
        <end position="232"/>
    </location>
    <ligand>
        <name>FMN</name>
        <dbReference type="ChEBI" id="CHEBI:58210"/>
    </ligand>
</feature>
<feature type="binding site" evidence="9">
    <location>
        <position position="68"/>
    </location>
    <ligand>
        <name>FMN</name>
        <dbReference type="ChEBI" id="CHEBI:58210"/>
    </ligand>
</feature>
<dbReference type="InterPro" id="IPR013785">
    <property type="entry name" value="Aldolase_TIM"/>
</dbReference>
<evidence type="ECO:0000256" key="1">
    <source>
        <dbReference type="ARBA" id="ARBA00001917"/>
    </source>
</evidence>
<dbReference type="InterPro" id="IPR018517">
    <property type="entry name" value="tRNA_hU_synthase_CS"/>
</dbReference>
<gene>
    <name evidence="9" type="primary">dusA</name>
    <name evidence="12" type="ORF">VP91_00009710</name>
</gene>
<evidence type="ECO:0000256" key="3">
    <source>
        <dbReference type="ARBA" id="ARBA00022630"/>
    </source>
</evidence>
<evidence type="ECO:0000256" key="8">
    <source>
        <dbReference type="ARBA" id="ARBA00023002"/>
    </source>
</evidence>
<dbReference type="NCBIfam" id="NF008774">
    <property type="entry name" value="PRK11815.1"/>
    <property type="match status" value="1"/>
</dbReference>
<comment type="catalytic activity">
    <reaction evidence="9">
        <text>5,6-dihydrouridine(20) in tRNA + NADP(+) = uridine(20) in tRNA + NADPH + H(+)</text>
        <dbReference type="Rhea" id="RHEA:53336"/>
        <dbReference type="Rhea" id="RHEA-COMP:13533"/>
        <dbReference type="Rhea" id="RHEA-COMP:13534"/>
        <dbReference type="ChEBI" id="CHEBI:15378"/>
        <dbReference type="ChEBI" id="CHEBI:57783"/>
        <dbReference type="ChEBI" id="CHEBI:58349"/>
        <dbReference type="ChEBI" id="CHEBI:65315"/>
        <dbReference type="ChEBI" id="CHEBI:74443"/>
        <dbReference type="EC" id="1.3.1.91"/>
    </reaction>
</comment>
<feature type="binding site" evidence="9">
    <location>
        <begin position="15"/>
        <end position="17"/>
    </location>
    <ligand>
        <name>FMN</name>
        <dbReference type="ChEBI" id="CHEBI:58210"/>
    </ligand>
</feature>
<evidence type="ECO:0000313" key="12">
    <source>
        <dbReference type="EMBL" id="NMN67822.1"/>
    </source>
</evidence>
<keyword evidence="8 9" id="KW-0560">Oxidoreductase</keyword>
<comment type="catalytic activity">
    <reaction evidence="9">
        <text>5,6-dihydrouridine(20) in tRNA + NAD(+) = uridine(20) in tRNA + NADH + H(+)</text>
        <dbReference type="Rhea" id="RHEA:53340"/>
        <dbReference type="Rhea" id="RHEA-COMP:13533"/>
        <dbReference type="Rhea" id="RHEA-COMP:13534"/>
        <dbReference type="ChEBI" id="CHEBI:15378"/>
        <dbReference type="ChEBI" id="CHEBI:57540"/>
        <dbReference type="ChEBI" id="CHEBI:57945"/>
        <dbReference type="ChEBI" id="CHEBI:65315"/>
        <dbReference type="ChEBI" id="CHEBI:74443"/>
        <dbReference type="EC" id="1.3.1.91"/>
    </reaction>
</comment>
<comment type="catalytic activity">
    <reaction evidence="9">
        <text>5,6-dihydrouridine(20a) in tRNA + NAD(+) = uridine(20a) in tRNA + NADH + H(+)</text>
        <dbReference type="Rhea" id="RHEA:53348"/>
        <dbReference type="Rhea" id="RHEA-COMP:13535"/>
        <dbReference type="Rhea" id="RHEA-COMP:13536"/>
        <dbReference type="ChEBI" id="CHEBI:15378"/>
        <dbReference type="ChEBI" id="CHEBI:57540"/>
        <dbReference type="ChEBI" id="CHEBI:57945"/>
        <dbReference type="ChEBI" id="CHEBI:65315"/>
        <dbReference type="ChEBI" id="CHEBI:74443"/>
    </reaction>
</comment>
<dbReference type="EMBL" id="LANA01000002">
    <property type="protein sequence ID" value="NMN67822.1"/>
    <property type="molecule type" value="Genomic_DNA"/>
</dbReference>
<comment type="similarity">
    <text evidence="10">Belongs to the dus family.</text>
</comment>
<sequence length="334" mass="37995">MDIKKNINRKISVAPMMDCTDRHDRYFLRLMSKNAMLYSEMVATKSAIHGDRKKILSYSPEEKPLALQVGGSDKAELAEVAKIAEDMGYDEININLGCPSKKVQKNMFGACLMREPDLVAECINSMVNACKIPVTAKTRIGFDDTEEFDYLNNFIIKMKGVGCSTFILHARKAILTGMSPKQNLNIPKLNYGMVYKIKEENPDLEIIINGGISKVEEIKNHLTLCDGVMIGRSIYQNPYSLVEIEKEIFDTKEQPSREEVAEKLLEYLEKEVKLGTKVNHIMRHTVGLYHGQIGSKDWKRYLSDNMMARDSDFQKSKHIMTIVQNNEKANQINS</sequence>
<feature type="active site" description="Proton donor" evidence="9">
    <location>
        <position position="98"/>
    </location>
</feature>
<dbReference type="PANTHER" id="PTHR42907">
    <property type="entry name" value="FMN-LINKED OXIDOREDUCTASES SUPERFAMILY PROTEIN"/>
    <property type="match status" value="1"/>
</dbReference>
<evidence type="ECO:0000313" key="13">
    <source>
        <dbReference type="Proteomes" id="UP001166004"/>
    </source>
</evidence>
<reference evidence="12 13" key="1">
    <citation type="submission" date="2019-07" db="EMBL/GenBank/DDBJ databases">
        <title>SAR11 Genome Evolution.</title>
        <authorList>
            <person name="Giovannoni S."/>
        </authorList>
    </citation>
    <scope>NUCLEOTIDE SEQUENCE [LARGE SCALE GENOMIC DNA]</scope>
    <source>
        <strain evidence="12 13">HTCC9565</strain>
    </source>
</reference>
<dbReference type="PROSITE" id="PS01136">
    <property type="entry name" value="UPF0034"/>
    <property type="match status" value="1"/>
</dbReference>
<dbReference type="InterPro" id="IPR035587">
    <property type="entry name" value="DUS-like_FMN-bd"/>
</dbReference>
<feature type="binding site" evidence="9">
    <location>
        <position position="137"/>
    </location>
    <ligand>
        <name>FMN</name>
        <dbReference type="ChEBI" id="CHEBI:58210"/>
    </ligand>
</feature>
<dbReference type="NCBIfam" id="TIGR00742">
    <property type="entry name" value="yjbN"/>
    <property type="match status" value="1"/>
</dbReference>
<evidence type="ECO:0000256" key="2">
    <source>
        <dbReference type="ARBA" id="ARBA00022555"/>
    </source>
</evidence>
<dbReference type="HAMAP" id="MF_02041">
    <property type="entry name" value="DusA_subfam"/>
    <property type="match status" value="1"/>
</dbReference>
<evidence type="ECO:0000256" key="10">
    <source>
        <dbReference type="PIRNR" id="PIRNR006621"/>
    </source>
</evidence>
<comment type="catalytic activity">
    <reaction evidence="9">
        <text>5,6-dihydrouridine(20a) in tRNA + NADP(+) = uridine(20a) in tRNA + NADPH + H(+)</text>
        <dbReference type="Rhea" id="RHEA:53344"/>
        <dbReference type="Rhea" id="RHEA-COMP:13535"/>
        <dbReference type="Rhea" id="RHEA-COMP:13536"/>
        <dbReference type="ChEBI" id="CHEBI:15378"/>
        <dbReference type="ChEBI" id="CHEBI:57783"/>
        <dbReference type="ChEBI" id="CHEBI:58349"/>
        <dbReference type="ChEBI" id="CHEBI:65315"/>
        <dbReference type="ChEBI" id="CHEBI:74443"/>
    </reaction>
</comment>
<comment type="caution">
    <text evidence="9">Lacks conserved residue(s) required for the propagation of feature annotation.</text>
</comment>